<accession>A0A6F8T0Y7</accession>
<dbReference type="PANTHER" id="PTHR33121">
    <property type="entry name" value="CYCLIC DI-GMP PHOSPHODIESTERASE PDEF"/>
    <property type="match status" value="1"/>
</dbReference>
<dbReference type="Proteomes" id="UP000502894">
    <property type="component" value="Chromosome"/>
</dbReference>
<organism evidence="2 3">
    <name type="scientific">Legionella antarctica</name>
    <dbReference type="NCBI Taxonomy" id="2708020"/>
    <lineage>
        <taxon>Bacteria</taxon>
        <taxon>Pseudomonadati</taxon>
        <taxon>Pseudomonadota</taxon>
        <taxon>Gammaproteobacteria</taxon>
        <taxon>Legionellales</taxon>
        <taxon>Legionellaceae</taxon>
        <taxon>Legionella</taxon>
    </lineage>
</organism>
<proteinExistence type="predicted"/>
<dbReference type="InterPro" id="IPR001633">
    <property type="entry name" value="EAL_dom"/>
</dbReference>
<dbReference type="SUPFAM" id="SSF141868">
    <property type="entry name" value="EAL domain-like"/>
    <property type="match status" value="1"/>
</dbReference>
<gene>
    <name evidence="2" type="ORF">TUM19329_01810</name>
</gene>
<sequence length="72" mass="7897">MAKDAKSAKIVEAIIKLMNTLALDTTANGISDEITLERLKELGCRYGQEIYFSRAVDADQFTILLSKKSTSG</sequence>
<feature type="domain" description="EAL" evidence="1">
    <location>
        <begin position="1"/>
        <end position="69"/>
    </location>
</feature>
<evidence type="ECO:0000259" key="1">
    <source>
        <dbReference type="PROSITE" id="PS50883"/>
    </source>
</evidence>
<dbReference type="AlphaFoldDB" id="A0A6F8T0Y7"/>
<evidence type="ECO:0000313" key="2">
    <source>
        <dbReference type="EMBL" id="BCA93820.1"/>
    </source>
</evidence>
<reference evidence="2" key="1">
    <citation type="journal article" date="2020" name="Microbiol. Resour. Announc.">
        <title>Complete Genome Sequence of Novel Psychrotolerant Legionella Strain TUM19329, Isolated from Antarctic Lake Sediment.</title>
        <authorList>
            <person name="Shimada S."/>
            <person name="Nakai R."/>
            <person name="Aoki K."/>
            <person name="Shimoeda N."/>
            <person name="Ohno G."/>
            <person name="Miyazaki Y."/>
            <person name="Kudoh S."/>
            <person name="Imura S."/>
            <person name="Watanabe K."/>
            <person name="Ishii Y."/>
            <person name="Tateda K."/>
        </authorList>
    </citation>
    <scope>NUCLEOTIDE SEQUENCE [LARGE SCALE GENOMIC DNA]</scope>
    <source>
        <strain evidence="2">TUM19329</strain>
    </source>
</reference>
<dbReference type="PROSITE" id="PS50883">
    <property type="entry name" value="EAL"/>
    <property type="match status" value="1"/>
</dbReference>
<dbReference type="EMBL" id="AP022839">
    <property type="protein sequence ID" value="BCA93820.1"/>
    <property type="molecule type" value="Genomic_DNA"/>
</dbReference>
<evidence type="ECO:0000313" key="3">
    <source>
        <dbReference type="Proteomes" id="UP000502894"/>
    </source>
</evidence>
<dbReference type="GO" id="GO:0071111">
    <property type="term" value="F:cyclic-guanylate-specific phosphodiesterase activity"/>
    <property type="evidence" value="ECO:0007669"/>
    <property type="project" value="InterPro"/>
</dbReference>
<dbReference type="Pfam" id="PF00563">
    <property type="entry name" value="EAL"/>
    <property type="match status" value="1"/>
</dbReference>
<dbReference type="InterPro" id="IPR050706">
    <property type="entry name" value="Cyclic-di-GMP_PDE-like"/>
</dbReference>
<dbReference type="InterPro" id="IPR035919">
    <property type="entry name" value="EAL_sf"/>
</dbReference>
<name>A0A6F8T0Y7_9GAMM</name>
<dbReference type="PANTHER" id="PTHR33121:SF70">
    <property type="entry name" value="SIGNALING PROTEIN YKOW"/>
    <property type="match status" value="1"/>
</dbReference>
<dbReference type="KEGG" id="lant:TUM19329_01810"/>
<protein>
    <recommendedName>
        <fullName evidence="1">EAL domain-containing protein</fullName>
    </recommendedName>
</protein>
<keyword evidence="3" id="KW-1185">Reference proteome</keyword>
<dbReference type="Gene3D" id="3.20.20.450">
    <property type="entry name" value="EAL domain"/>
    <property type="match status" value="1"/>
</dbReference>